<reference evidence="8 9" key="1">
    <citation type="submission" date="2020-07" db="EMBL/GenBank/DDBJ databases">
        <title>Description of Limosilactobacillus balticus sp. nov., Limosilactobacillus agrestis sp. nov., Limosilactobacillus albertensis sp. nov., Limosilactobacillus rudii sp. nov., Limosilactobacillus fastidiosus sp. nov., five novel Limosilactobacillus species isolated from the vertebrate gastrointestinal tract, and proposal of 6 subspecies of Limosilactobacillus reuteri adapted to the gastrointestinal tract of specific vertebrate hosts.</title>
        <authorList>
            <person name="Li F."/>
            <person name="Cheng C."/>
            <person name="Zheng J."/>
            <person name="Quevedo R.M."/>
            <person name="Li J."/>
            <person name="Roos S."/>
            <person name="Gaenzle M.G."/>
            <person name="Walter J."/>
        </authorList>
    </citation>
    <scope>NUCLEOTIDE SEQUENCE [LARGE SCALE GENOMIC DNA]</scope>
    <source>
        <strain evidence="8 9">STM2_1</strain>
    </source>
</reference>
<feature type="region of interest" description="Disordered" evidence="5">
    <location>
        <begin position="5157"/>
        <end position="5223"/>
    </location>
</feature>
<dbReference type="PROSITE" id="PS50847">
    <property type="entry name" value="GRAM_POS_ANCHORING"/>
    <property type="match status" value="1"/>
</dbReference>
<keyword evidence="3" id="KW-0732">Signal</keyword>
<protein>
    <submittedName>
        <fullName evidence="8">KxYKxGKxW signal peptide domain-containing protein</fullName>
    </submittedName>
</protein>
<dbReference type="Pfam" id="PF08428">
    <property type="entry name" value="Rib"/>
    <property type="match status" value="2"/>
</dbReference>
<evidence type="ECO:0000259" key="7">
    <source>
        <dbReference type="PROSITE" id="PS50847"/>
    </source>
</evidence>
<evidence type="ECO:0000256" key="1">
    <source>
        <dbReference type="ARBA" id="ARBA00022512"/>
    </source>
</evidence>
<evidence type="ECO:0000313" key="9">
    <source>
        <dbReference type="Proteomes" id="UP000517106"/>
    </source>
</evidence>
<comment type="caution">
    <text evidence="8">The sequence shown here is derived from an EMBL/GenBank/DDBJ whole genome shotgun (WGS) entry which is preliminary data.</text>
</comment>
<evidence type="ECO:0000256" key="4">
    <source>
        <dbReference type="ARBA" id="ARBA00023088"/>
    </source>
</evidence>
<evidence type="ECO:0000313" key="8">
    <source>
        <dbReference type="EMBL" id="MBB1097639.1"/>
    </source>
</evidence>
<feature type="compositionally biased region" description="Low complexity" evidence="5">
    <location>
        <begin position="5179"/>
        <end position="5198"/>
    </location>
</feature>
<keyword evidence="4" id="KW-0572">Peptidoglycan-anchor</keyword>
<evidence type="ECO:0000256" key="6">
    <source>
        <dbReference type="SAM" id="Phobius"/>
    </source>
</evidence>
<feature type="compositionally biased region" description="Polar residues" evidence="5">
    <location>
        <begin position="94"/>
        <end position="106"/>
    </location>
</feature>
<evidence type="ECO:0000256" key="3">
    <source>
        <dbReference type="ARBA" id="ARBA00022729"/>
    </source>
</evidence>
<dbReference type="InterPro" id="IPR041558">
    <property type="entry name" value="MucBP_2"/>
</dbReference>
<dbReference type="NCBIfam" id="TIGR01167">
    <property type="entry name" value="LPXTG_anchor"/>
    <property type="match status" value="1"/>
</dbReference>
<dbReference type="InterPro" id="IPR022263">
    <property type="entry name" value="KxYKxGKxW"/>
</dbReference>
<name>A0A7W3UL85_9LACO</name>
<dbReference type="Pfam" id="PF17966">
    <property type="entry name" value="Muc_B2"/>
    <property type="match status" value="7"/>
</dbReference>
<dbReference type="Gene3D" id="3.10.430.110">
    <property type="match status" value="20"/>
</dbReference>
<accession>A0A7W3UL85</accession>
<dbReference type="InterPro" id="IPR019931">
    <property type="entry name" value="LPXTG_anchor"/>
</dbReference>
<keyword evidence="6" id="KW-0812">Transmembrane</keyword>
<feature type="compositionally biased region" description="Low complexity" evidence="5">
    <location>
        <begin position="59"/>
        <end position="70"/>
    </location>
</feature>
<feature type="compositionally biased region" description="Polar residues" evidence="5">
    <location>
        <begin position="76"/>
        <end position="87"/>
    </location>
</feature>
<dbReference type="Gene3D" id="2.60.40.4300">
    <property type="match status" value="10"/>
</dbReference>
<keyword evidence="9" id="KW-1185">Reference proteome</keyword>
<dbReference type="RefSeq" id="WP_182596358.1">
    <property type="nucleotide sequence ID" value="NZ_JACIVA010000046.1"/>
</dbReference>
<dbReference type="InterPro" id="IPR059115">
    <property type="entry name" value="Rib"/>
</dbReference>
<keyword evidence="6" id="KW-1133">Transmembrane helix</keyword>
<dbReference type="NCBIfam" id="TIGR03715">
    <property type="entry name" value="KxYKxGKxW"/>
    <property type="match status" value="1"/>
</dbReference>
<sequence>MSKNNPLKRMVPEKRNYKLYKAKKQWITACATFMLAFGATALVNTSVQADVKGKTATPVEEVSAVSTSASNEDEQSATSQAKVVTDSQADESKQQTTENNQSVADSQNKKDPQNNQGKQPTTTNPTAQSNTDKATSQSPANTNKQPDSQQTVENDEGTTANSSQNSTADPANQSLDLAKNKTTAKIDPKTLAASKAKTQNITPIAYSSTGQSVYVLPGTNLTNDAAKFIANSKELEEAGAKISWQTVPEIPATYNPNGDMYSGTVLVTYADGTNAVVDVTDISLEATVVLNSSQYYYVPEVNEQVDDLNTPDANGNSLNTILNNGYTIDPTGVTAKLLSPLDTSEEGIHWADVQITDHGQVISAGDMYAGSPASYVIGDPYTVKIPYLVKGLKVRDDIPKDANGNPVINAQLATGPLTNADTQLAFDPVALASNNNAVGEYFYQDYALAYALGIKASFTDWTAPTDLATAKTNHFALTLSGAPNADKQTVDVNYVAAPTSDPIYLFNYNKMGYQAPAYVQNMNKVRELAKDGYLTKGVHIELPDGTSISPSDISINKVAPVGGFRSGKFFATYTATLNPTLNKAGQPLIWSNAAFSGNVASADFANEVNHWYQVTNNTSTASFKSLSGNTWQNNTNTVTVLAPTVRTSDNTILDLTDATKPYVYDNDALSTLVTNPATVAAVHKDYPTWNTLNEPNQLPDGKWPTGTTFEWLGKDSRPATLSFTKAGESQTGSIKITLPSGSEFTVENVTVTSKANVKAESKTVDYGTTLTAEQLVANKSVFPDGTTYQFVNGTEPTWNKAGSYNNVQITATYKDAAGKDITTPVATCAVAINDTRNITVLEGSTVPLPDSVLNFGKGWEEHTATWTKDINTDSINQGEITVHYPSSNLDQVIRVFVTVIPKQTAISGEEFKTNGTKFDGTSGSIANGTENQGSILINNGGQAVSYDTYNKGGTEGEPSTFKQTATNYTPTYSLTGLQTNKDGSLVSGPQNVTVRVSVPKGTIGAQVDSNGNYYYDVATNIVVAQPVTFELVDDDENGKVLSSQTQQFIKDQATTIAPVLTIPENYELAENQTLPTTYSLKNYSATNIIEKIHLIHKTETVDPTDPDTNPTKDTNWFKNQGLIKDVTRTINYEGLTADQLAEIPDSEKTQTVEFTRTAKYDLVTGKIVVGSEGDWTVKGTDNFAGFKPTKFDKLGVKSITDAAGQSIETQNGQVPEVTGVTDETKNSTITVTYTEGQNVTFEFVDVYNNDEVVGQTYDQVFVPGQDTKLNFTMTLPAGKEGVYNYVLADGATIPTSYTLDKFTDTSIVVKVGVHQSMHFTIKVHDETENKDIGSVVVPTANAGNGGYDPNFKSQLQSQLPAGVTTGDYESVSVSGVPDGATFTGNYEKPLTDATTEWWVPNYKWDKTTAVEKALTGATITINVKHKIQETTEQQTRTATVNYVKAKVNDDGTYTEDGNAFGPAVVDVYYSRTKKEDLVTKKSTYTPWLWDTTQGDHGYHVASGKWTNLPQEWGAVTADVPTLNGYTAAVVTDKSGKPANEFVYPTWNGEKTDPKQASLAYTKDATAYEAQPVHTVLYIPVETQSRTVTAKFKIAGGDRDGQEIAPEAQAQIFYNRTGALNVNNNTITYGDWAWDDNAGDKNTPGFHVISGSWTFSKTAGNTWQVNVPTIDGYTAVTINNTDSYSTFTFASPSYYTNTQFTNSTANQWFMRNELTTYYVPNSMLNKLVTRTITITEPGKEPTTQTQKVTLTRSAKVNNDDTGVVYGDWSTGNWVAQDVPTHEGYTLSVTQTVDGKTTPIELVNGQVPVETVNGTTQDTTINITYGAVATAKLTGNGSSTYNGQAITNTELNNGLHVTVTGPTANSGIYTLQSGDVEFSTDGTNWTTTMPTNAGDYQVRLTDQGENGIRSQFGNNSIIWTDGDKSTITSDATWIINKLASDSVMANAKTGNYEMTYNGAAPSSIDPSKFTFTTTVNGKTVTLKSDDLTSADFSWVDGSAPVNVGTYQVKLNADGLTKLQADNPNFTLTNTGNGTFTINQASASAVLSGSGTRAYNGSAVTVDDLNASGDGNNITLTLHYPKNGDANYSTTVKLSAGDFTWNTPDGSAPVNASASAYTINLNNDAIQKIINQAVGTGQNGVSNVKFANDAIRGTASYTITPLSTAAVLANTEAGNYGKVYDAQVTNQIDPAKFQITATVNGKVVTLNTTGLTGGSYEWVNATGNPLAENPKSVGTYYVKLTDAGFTTLKADTPNFTLTNTGLGIYTITPANATATLSGSNSKVYDGSAISTTDVNNGGDIKVSVNFPGVDGQTYTLKQGDYTISSNATDAGDYTITLTDAGIANIENYIKSLAGSGQKKQSNVEFAADAVSGTANFTITPSANVVSVGGTQTETYKGSAYNVVYNADGTNSVTVSIAKADGNTTGALASLTKVQLGSDDFEITDGSAINAGSYKVALTTAGLAKVQNALGKNYTVSASDTTGTLQIDKATGSVTFSGNPTKTYDGSPISDYLSKYKIVLDAPNNPSFTLKQGDIEFKVNGQWTTEAPANVGKYEVRLSQQGWNNIKKINSDNVKWAATASAGEGTYTITQAQVTAALSGSNSRAYNGSAVTTADLYADGSTIKVVIDGTGIANLPKTFTLTDGDYQWQTTDNAAPKNVGTYTIKLTASGIENIQKQINQAVGSGNVALITTADNAGSASFEIKQAVASNVQLYGHEQSTYDGSPVSFVPTDTEAKKNYGFNNVENLTVPTFTSDDFSWYDADGNAISAPTNAGTYYLKLNDQGKTAFANANPNYTFEDQGKSTITGQITYVINPAALVIGVSGSASKVYDGEDAVITQDQIDSGQIKLVWGNSETEPTGLGQFTLTPDDLEVVDSEGKVAKEANAGENADGSPVKGTPYQVRLTAAAIEKIKQLSGANNYTISQTKDSSGDYYIYEHKAEVTLTGNQTTVYGTALPFDPSKYTLDFTNWVDAGPAPVLTWKDGKLYNNGVDTGISWTAGDLYVVGYPNGGVPTDVGNYAVKISKSLTDKLRQLFPNYDFSGNVGKNGTVAQSNNTDVVEPSHTPASYVITPAVTTVTINGAEHVKYGNSTAIQDGQYTASVTAPVNGVETPVVTKVALTAADLTTVPANSDVGSYTIKLTAAGLVKIQDAITGHGDVTKNYNWKQAASARASFYVNQMPVTIAVSGKNSVTYGSSEWLNAIKANPSDYTLTVTTENGTKLNYTAQDGDLVFSQMPGNVDTYQVELSAQGLANIEQALGTNYAYPQTAANVTAKGTFTVNQGQATVTLKGSDGKTYDAKQTLPAGLDLSKYSVEATVYSPDGKSQTLTLTNDDLKIVGNATNVGTYQVELSQAGQEKLKNLTGNNGANYKWTFDTNADYKITAAEATAELEGTNEKVFDGQPVTTAEVNSNGQILVHFTFPGSTTASTYTLQDDDYTWADGSAPTNAGTYTINLNKDAILQHLQNALNNQAGAGNVTINTGDLSGTATFKITPKEITNVTISGDDQSKIYDGKGASLDVSGLTIKADGTVTDKPLVDTDIKASDFDWYDGDTKLDSVPTDAGTYQARLKASVLKDLQSANPDYSFNAVNGVINYTINPAKASATISGSGMRDYNAQGTSIADVLNDVSWTPTGLVTGQDLNLTGISADSYVWYSRDAQGNLVAMTGNPTNAGTYYLKLSDAAIAQIKKDNPNYSFADNAITGEYTYTINAVTGDATLSGSNSKTYDGQPVSTAEIDSANGNIIVKFTFPGSTVQSTYTLQDGNYTWENNENPVNAGTYTLKLSDQGLAHLQDAVNAYAGSGNVVLSADSLKGSATFTIDQKPLAVNLTDKATTPDGKTYDGQPAIINHDEAKFNADGLIDGESLNTTNLTDADYEWVDADGKKIDAPTDAGTYYIALTKAGLAQLQKANPNYKITEQGRFKYVIVQAAATVTIGGSQESTSTEIDPSKFPTTLTLGNNPGTSVSGLTADDYQFVDDQGNPIPTPTEAGTYKVALTPAAIAKLQKDNPNYKIPASTTAPFTLDATLNIIFQDADEDNAQVGKTLTKSGAAESQIDLGLTIPAGYKLATGQKPLAELNNYTFGKALTQYLYIKLAHKTRDVTPTDPIKPGEKTPTDKVIDGAHESDLNETITRTINITYPAGRQPAGDPTTVKQNVSFERTATVDEVTGKVTYGKWTFTKSNAKNGNAQWDAYTAPVVDGYTAKITDGDKSIESIDKTEVTDKTKSVVITISYTANKQSVTIKFVDDNKDGKQVDSNITKNGVTDQTIDNLDLSVPEHYELATGQKLPTSYKFTAAKDQVITIHLIEKKVTVDPIDPKTNPTKDLSWFTNRGLKHEVTRTIKLADGTVLETQPATITRTATYNEVTGDLTNFSEWTKASWPGYQVPNKPGYTAKIEQTIDNQTTTINSIDKVAITAETKPETITIAYTANEQTGKISYVDGNGNEISTTPISGKTDETVDVTPNIPVGWEEVPGQDIPKTVKATPDGVPTVTIKIQHKTILVTPETPEKDIPTGKVPGDPTKTYEKMESLTVTPRRTITVELPDGIKKKVMQTVEFTRTATFDEVTGKISYSDWKVAKSDAKDKTAQWDAYTAPAVDGYTADKTISAQKVNATDGDASVNISYTANQQAVTIKFVDDKDQQVGAAIVKTGVTDETISDLDLTVPAHYKLATGQQLPTSYTFTADKDQSLTIHLTAKLIKVDPTDPQTNPDPSDPNWFINHELSHTATRTILNGDAKPVEQSATITRTATYNEVTGELTNLGAWTNDSWSAYQVANKPGYTAKLEQTLDGRTSTINSIDKVSITPETKNVTVVITYLANEQTGQIIYQDKDGKEISHTDISGKTGETVKVTPVIPTNWQIIPGQNIPESVVAGPDGIKPIVIVIEPQVETSQQTKTITRTIIEHLPSGDKKIVQTVSLTGTEKKNMVTGDTTVSWNTGKFDAYTPTKIDGYTANLSQLAMENVTASTTDQTIVINYTPNKHENKIIYRNNDGNEIGSEVISGQTGEQIKITPRIPAGWQPVPGQEIPTTVTVTDKGIPTVVIKIEHKTILVKPGEKAPTGPVPGTPSANYDQMEKLVVKPTRTIIINYPDGSHKRVVQTVSFTRTATFDEVTGKATYSSWVAAAKPEWPMYDVPAVEGYTASQQSVAAETVTPQTGDQTITISYKENSKPDQPVTPGKPAQPIVPDEPTQPSQPQQPNTPIQPATPGQPTNPGQPVPSSPSQGEGTNKSETTVKRVANDHFVSAQLANHVGQKKQTLPQTGNTNEHKSTIIGFAIASLAGIFGLTGAKKKRDQK</sequence>
<feature type="compositionally biased region" description="Polar residues" evidence="5">
    <location>
        <begin position="113"/>
        <end position="175"/>
    </location>
</feature>
<dbReference type="Pfam" id="PF17883">
    <property type="entry name" value="MBG"/>
    <property type="match status" value="19"/>
</dbReference>
<organism evidence="8 9">
    <name type="scientific">Limosilactobacillus rudii</name>
    <dbReference type="NCBI Taxonomy" id="2759755"/>
    <lineage>
        <taxon>Bacteria</taxon>
        <taxon>Bacillati</taxon>
        <taxon>Bacillota</taxon>
        <taxon>Bacilli</taxon>
        <taxon>Lactobacillales</taxon>
        <taxon>Lactobacillaceae</taxon>
        <taxon>Limosilactobacillus</taxon>
    </lineage>
</organism>
<dbReference type="Pfam" id="PF19258">
    <property type="entry name" value="KxYKxGKxW_sig"/>
    <property type="match status" value="1"/>
</dbReference>
<keyword evidence="1" id="KW-0134">Cell wall</keyword>
<feature type="region of interest" description="Disordered" evidence="5">
    <location>
        <begin position="52"/>
        <end position="175"/>
    </location>
</feature>
<feature type="transmembrane region" description="Helical" evidence="6">
    <location>
        <begin position="5262"/>
        <end position="5280"/>
    </location>
</feature>
<evidence type="ECO:0000256" key="5">
    <source>
        <dbReference type="SAM" id="MobiDB-lite"/>
    </source>
</evidence>
<evidence type="ECO:0000256" key="2">
    <source>
        <dbReference type="ARBA" id="ARBA00022525"/>
    </source>
</evidence>
<dbReference type="EMBL" id="JACIVA010000046">
    <property type="protein sequence ID" value="MBB1097639.1"/>
    <property type="molecule type" value="Genomic_DNA"/>
</dbReference>
<feature type="domain" description="Gram-positive cocci surface proteins LPxTG" evidence="7">
    <location>
        <begin position="5250"/>
        <end position="5287"/>
    </location>
</feature>
<proteinExistence type="predicted"/>
<dbReference type="Gene3D" id="3.10.20.320">
    <property type="entry name" value="Putative peptidoglycan bound protein (lpxtg motif)"/>
    <property type="match status" value="5"/>
</dbReference>
<dbReference type="InterPro" id="IPR041495">
    <property type="entry name" value="Mub_B2"/>
</dbReference>
<dbReference type="Pfam" id="PF17965">
    <property type="entry name" value="MucBP_2"/>
    <property type="match status" value="2"/>
</dbReference>
<keyword evidence="2" id="KW-0964">Secreted</keyword>
<keyword evidence="6" id="KW-0472">Membrane</keyword>
<dbReference type="Proteomes" id="UP000517106">
    <property type="component" value="Unassembled WGS sequence"/>
</dbReference>
<dbReference type="InterPro" id="IPR041277">
    <property type="entry name" value="MBG_Lactobacillales"/>
</dbReference>
<gene>
    <name evidence="8" type="ORF">H5S09_06755</name>
</gene>